<evidence type="ECO:0000259" key="6">
    <source>
        <dbReference type="PROSITE" id="PS50836"/>
    </source>
</evidence>
<comment type="caution">
    <text evidence="7">The sequence shown here is derived from an EMBL/GenBank/DDBJ whole genome shotgun (WGS) entry which is preliminary data.</text>
</comment>
<feature type="domain" description="DOMON" evidence="6">
    <location>
        <begin position="66"/>
        <end position="179"/>
    </location>
</feature>
<reference evidence="7" key="1">
    <citation type="submission" date="2019-09" db="EMBL/GenBank/DDBJ databases">
        <title>Draft genome information of white flower Hibiscus syriacus.</title>
        <authorList>
            <person name="Kim Y.-M."/>
        </authorList>
    </citation>
    <scope>NUCLEOTIDE SEQUENCE [LARGE SCALE GENOMIC DNA]</scope>
    <source>
        <strain evidence="7">YM2019G1</strain>
    </source>
</reference>
<dbReference type="PANTHER" id="PTHR23130">
    <property type="entry name" value="CYTOCHROME B561 AND DOMON DOMAIN-CONTAINING PROTEIN"/>
    <property type="match status" value="1"/>
</dbReference>
<accession>A0A6A2Z0F3</accession>
<protein>
    <recommendedName>
        <fullName evidence="6">DOMON domain-containing protein</fullName>
    </recommendedName>
</protein>
<keyword evidence="4" id="KW-0249">Electron transport</keyword>
<dbReference type="Proteomes" id="UP000436088">
    <property type="component" value="Unassembled WGS sequence"/>
</dbReference>
<proteinExistence type="predicted"/>
<keyword evidence="5" id="KW-0472">Membrane</keyword>
<evidence type="ECO:0000256" key="3">
    <source>
        <dbReference type="ARBA" id="ARBA00022729"/>
    </source>
</evidence>
<dbReference type="Pfam" id="PF04526">
    <property type="entry name" value="DUF568"/>
    <property type="match status" value="1"/>
</dbReference>
<evidence type="ECO:0000256" key="4">
    <source>
        <dbReference type="ARBA" id="ARBA00022982"/>
    </source>
</evidence>
<dbReference type="AlphaFoldDB" id="A0A6A2Z0F3"/>
<keyword evidence="3" id="KW-0732">Signal</keyword>
<dbReference type="PANTHER" id="PTHR23130:SF159">
    <property type="entry name" value="OS08G0335600 PROTEIN"/>
    <property type="match status" value="1"/>
</dbReference>
<evidence type="ECO:0000313" key="8">
    <source>
        <dbReference type="Proteomes" id="UP000436088"/>
    </source>
</evidence>
<name>A0A6A2Z0F3_HIBSY</name>
<dbReference type="InterPro" id="IPR005018">
    <property type="entry name" value="DOMON_domain"/>
</dbReference>
<dbReference type="InterPro" id="IPR045265">
    <property type="entry name" value="AIR12_DOMON"/>
</dbReference>
<evidence type="ECO:0000313" key="7">
    <source>
        <dbReference type="EMBL" id="KAE8685236.1"/>
    </source>
</evidence>
<organism evidence="7 8">
    <name type="scientific">Hibiscus syriacus</name>
    <name type="common">Rose of Sharon</name>
    <dbReference type="NCBI Taxonomy" id="106335"/>
    <lineage>
        <taxon>Eukaryota</taxon>
        <taxon>Viridiplantae</taxon>
        <taxon>Streptophyta</taxon>
        <taxon>Embryophyta</taxon>
        <taxon>Tracheophyta</taxon>
        <taxon>Spermatophyta</taxon>
        <taxon>Magnoliopsida</taxon>
        <taxon>eudicotyledons</taxon>
        <taxon>Gunneridae</taxon>
        <taxon>Pentapetalae</taxon>
        <taxon>rosids</taxon>
        <taxon>malvids</taxon>
        <taxon>Malvales</taxon>
        <taxon>Malvaceae</taxon>
        <taxon>Malvoideae</taxon>
        <taxon>Hibiscus</taxon>
    </lineage>
</organism>
<dbReference type="CDD" id="cd09629">
    <property type="entry name" value="DOMON_CIL1_like"/>
    <property type="match status" value="1"/>
</dbReference>
<evidence type="ECO:0000256" key="1">
    <source>
        <dbReference type="ARBA" id="ARBA00004370"/>
    </source>
</evidence>
<dbReference type="EMBL" id="VEPZ02001233">
    <property type="protein sequence ID" value="KAE8685236.1"/>
    <property type="molecule type" value="Genomic_DNA"/>
</dbReference>
<dbReference type="GO" id="GO:0016020">
    <property type="term" value="C:membrane"/>
    <property type="evidence" value="ECO:0007669"/>
    <property type="project" value="UniProtKB-SubCell"/>
</dbReference>
<evidence type="ECO:0000256" key="5">
    <source>
        <dbReference type="ARBA" id="ARBA00023136"/>
    </source>
</evidence>
<keyword evidence="2" id="KW-0813">Transport</keyword>
<comment type="subcellular location">
    <subcellularLocation>
        <location evidence="1">Membrane</location>
    </subcellularLocation>
</comment>
<gene>
    <name evidence="7" type="ORF">F3Y22_tig00111099pilonHSYRG00045</name>
</gene>
<evidence type="ECO:0000256" key="2">
    <source>
        <dbReference type="ARBA" id="ARBA00022448"/>
    </source>
</evidence>
<keyword evidence="8" id="KW-1185">Reference proteome</keyword>
<sequence>MQLPSPVRPPPTCRFLHWPEAFRTPPIVPVAIYILTHKDGPRAETCSNYSFPSNQVFDSCMDLPVLQASLHWNYSQLTTKVQIAYRAIQIPRGWIAWALNPTGRGMIGSQALLAFRHSNGSMIAYSTSIASYNPSMLPSELSIPVSDISAEYVDKQMIVFGVLGPLGNQTSFNHVWQGGSTVSDNIPQVHPLSGQNVESLGLVNFLSS</sequence>
<dbReference type="PROSITE" id="PS50836">
    <property type="entry name" value="DOMON"/>
    <property type="match status" value="1"/>
</dbReference>